<name>A0ABX8GZS8_9BACT</name>
<organism evidence="2 3">
    <name type="scientific">Flammeovirga kamogawensis</name>
    <dbReference type="NCBI Taxonomy" id="373891"/>
    <lineage>
        <taxon>Bacteria</taxon>
        <taxon>Pseudomonadati</taxon>
        <taxon>Bacteroidota</taxon>
        <taxon>Cytophagia</taxon>
        <taxon>Cytophagales</taxon>
        <taxon>Flammeovirgaceae</taxon>
        <taxon>Flammeovirga</taxon>
    </lineage>
</organism>
<evidence type="ECO:0000313" key="2">
    <source>
        <dbReference type="EMBL" id="QWG08682.1"/>
    </source>
</evidence>
<feature type="chain" id="PRO_5047349199" evidence="1">
    <location>
        <begin position="24"/>
        <end position="567"/>
    </location>
</feature>
<proteinExistence type="predicted"/>
<feature type="signal peptide" evidence="1">
    <location>
        <begin position="1"/>
        <end position="23"/>
    </location>
</feature>
<evidence type="ECO:0000256" key="1">
    <source>
        <dbReference type="SAM" id="SignalP"/>
    </source>
</evidence>
<dbReference type="Proteomes" id="UP000682802">
    <property type="component" value="Chromosome 1"/>
</dbReference>
<protein>
    <submittedName>
        <fullName evidence="2">Uncharacterized protein</fullName>
    </submittedName>
</protein>
<dbReference type="RefSeq" id="WP_144072595.1">
    <property type="nucleotide sequence ID" value="NZ_CP076128.1"/>
</dbReference>
<keyword evidence="1" id="KW-0732">Signal</keyword>
<evidence type="ECO:0000313" key="3">
    <source>
        <dbReference type="Proteomes" id="UP000682802"/>
    </source>
</evidence>
<dbReference type="EMBL" id="CP076128">
    <property type="protein sequence ID" value="QWG08682.1"/>
    <property type="molecule type" value="Genomic_DNA"/>
</dbReference>
<keyword evidence="3" id="KW-1185">Reference proteome</keyword>
<accession>A0ABX8GZS8</accession>
<sequence length="567" mass="60110">MNFKNLYLRKYFSFALLSSSLLSCGPTLDDIIIPPIENYAVGIPVLNGDIGFKQLLSQQDVDNSNVIVENDTIFFAFADTMEVATTEDIVQAFGSTNTDDFFSIDFPNPITGVSVPFPAGGVSLGFTTNTANCAGADYCVELQNDIASVSYLRFEEGNMIVEYSGNAGDQFTMTLSNVLRNGTSTTLTETNTILASSAGADIRTAIDLASIEFDMAQTPTLTLTLVDGSGTASGSLSSIGLSRSNATDRLKLLFPTGLSDASFDIPNERIDTDYLSDIFPAGADIAFADPTISFQFNNPIGASVNLDLGTGPTGGMIAITDNSTIPVSFNSNKNDADNAVGCSQEIDVSPATDFDDPTLTSKFMCDAGAILSARPTQIQFGGQASYDVPAGSEIFFSNEDNVEAVFTTRLPLHIGFTGMTYNSGSSIDLDFSAEIQDINVATLRTQVNNRIPISGSMILTTKTSENGSVTAIIPINGGQLGNSLIEAATTDENGENAQETENYLETSLTQEQVQAILNAGYIDIAFGLEADANTTNSTLDPVLILDSQTMTLEMGLLLNATIDPDSE</sequence>
<dbReference type="PROSITE" id="PS51257">
    <property type="entry name" value="PROKAR_LIPOPROTEIN"/>
    <property type="match status" value="1"/>
</dbReference>
<reference evidence="2 3" key="1">
    <citation type="submission" date="2021-05" db="EMBL/GenBank/DDBJ databases">
        <title>Comparative genomic studies on the polysaccharide-degrading batcterial strains of the Flammeovirga genus.</title>
        <authorList>
            <person name="Zewei F."/>
            <person name="Zheng Z."/>
            <person name="Yu L."/>
            <person name="Ruyue G."/>
            <person name="Yanhong M."/>
            <person name="Yuanyuan C."/>
            <person name="Jingyan G."/>
            <person name="Wenjun H."/>
        </authorList>
    </citation>
    <scope>NUCLEOTIDE SEQUENCE [LARGE SCALE GENOMIC DNA]</scope>
    <source>
        <strain evidence="2 3">YS10</strain>
    </source>
</reference>
<gene>
    <name evidence="2" type="ORF">KM029_07015</name>
</gene>